<protein>
    <recommendedName>
        <fullName evidence="3">DUF4809 domain-containing protein</fullName>
    </recommendedName>
</protein>
<evidence type="ECO:0008006" key="3">
    <source>
        <dbReference type="Google" id="ProtNLM"/>
    </source>
</evidence>
<dbReference type="STRING" id="1121865.OMW_00674"/>
<dbReference type="InterPro" id="IPR032080">
    <property type="entry name" value="DUF4809"/>
</dbReference>
<evidence type="ECO:0000313" key="2">
    <source>
        <dbReference type="Proteomes" id="UP000014113"/>
    </source>
</evidence>
<organism evidence="1 2">
    <name type="scientific">Enterococcus columbae DSM 7374 = ATCC 51263</name>
    <dbReference type="NCBI Taxonomy" id="1121865"/>
    <lineage>
        <taxon>Bacteria</taxon>
        <taxon>Bacillati</taxon>
        <taxon>Bacillota</taxon>
        <taxon>Bacilli</taxon>
        <taxon>Lactobacillales</taxon>
        <taxon>Enterococcaceae</taxon>
        <taxon>Enterococcus</taxon>
    </lineage>
</organism>
<dbReference type="Proteomes" id="UP000014113">
    <property type="component" value="Unassembled WGS sequence"/>
</dbReference>
<keyword evidence="2" id="KW-1185">Reference proteome</keyword>
<name>S1P568_9ENTE</name>
<comment type="caution">
    <text evidence="1">The sequence shown here is derived from an EMBL/GenBank/DDBJ whole genome shotgun (WGS) entry which is preliminary data.</text>
</comment>
<evidence type="ECO:0000313" key="1">
    <source>
        <dbReference type="EMBL" id="EOW87486.1"/>
    </source>
</evidence>
<accession>S1P568</accession>
<dbReference type="OrthoDB" id="2199695at2"/>
<sequence>MQAIIKFDHLYIDGGCNACGVVRCESYTLYYLDKEIGFGFLDLENLIPAIVQANGWRQSYEEVGIGEEMEGFKKGETFIQAELNGHQMTYINHTSGEKIMTTNSYKNDNAQLFATINEILTKLFDIEAIDFVMEEIDA</sequence>
<reference evidence="1 2" key="1">
    <citation type="submission" date="2013-03" db="EMBL/GenBank/DDBJ databases">
        <title>The Genome Sequence of Enterococcus columbae ATCC_51263 (PacBio/Illumina hybrid assembly).</title>
        <authorList>
            <consortium name="The Broad Institute Genomics Platform"/>
            <consortium name="The Broad Institute Genome Sequencing Center for Infectious Disease"/>
            <person name="Earl A."/>
            <person name="Russ C."/>
            <person name="Gilmore M."/>
            <person name="Surin D."/>
            <person name="Walker B."/>
            <person name="Young S."/>
            <person name="Zeng Q."/>
            <person name="Gargeya S."/>
            <person name="Fitzgerald M."/>
            <person name="Haas B."/>
            <person name="Abouelleil A."/>
            <person name="Allen A.W."/>
            <person name="Alvarado L."/>
            <person name="Arachchi H.M."/>
            <person name="Berlin A.M."/>
            <person name="Chapman S.B."/>
            <person name="Gainer-Dewar J."/>
            <person name="Goldberg J."/>
            <person name="Griggs A."/>
            <person name="Gujja S."/>
            <person name="Hansen M."/>
            <person name="Howarth C."/>
            <person name="Imamovic A."/>
            <person name="Ireland A."/>
            <person name="Larimer J."/>
            <person name="McCowan C."/>
            <person name="Murphy C."/>
            <person name="Pearson M."/>
            <person name="Poon T.W."/>
            <person name="Priest M."/>
            <person name="Roberts A."/>
            <person name="Saif S."/>
            <person name="Shea T."/>
            <person name="Sisk P."/>
            <person name="Sykes S."/>
            <person name="Wortman J."/>
            <person name="Nusbaum C."/>
            <person name="Birren B."/>
        </authorList>
    </citation>
    <scope>NUCLEOTIDE SEQUENCE [LARGE SCALE GENOMIC DNA]</scope>
    <source>
        <strain evidence="1 2">ATCC 51263</strain>
    </source>
</reference>
<dbReference type="AlphaFoldDB" id="S1P568"/>
<gene>
    <name evidence="1" type="ORF">I568_00530</name>
</gene>
<dbReference type="EMBL" id="ASWJ01000003">
    <property type="protein sequence ID" value="EOW87486.1"/>
    <property type="molecule type" value="Genomic_DNA"/>
</dbReference>
<dbReference type="RefSeq" id="WP_016182837.1">
    <property type="nucleotide sequence ID" value="NZ_JXKI01000006.1"/>
</dbReference>
<dbReference type="PATRIC" id="fig|1121865.3.peg.664"/>
<dbReference type="Pfam" id="PF16067">
    <property type="entry name" value="DUF4809"/>
    <property type="match status" value="1"/>
</dbReference>
<dbReference type="eggNOG" id="ENOG50344FY">
    <property type="taxonomic scope" value="Bacteria"/>
</dbReference>
<proteinExistence type="predicted"/>